<evidence type="ECO:0000313" key="6">
    <source>
        <dbReference type="EMBL" id="WIM70940.1"/>
    </source>
</evidence>
<keyword evidence="7" id="KW-1185">Reference proteome</keyword>
<dbReference type="RefSeq" id="WP_284875520.1">
    <property type="nucleotide sequence ID" value="NZ_CP126970.1"/>
</dbReference>
<reference evidence="6 7" key="1">
    <citation type="submission" date="2023-05" db="EMBL/GenBank/DDBJ databases">
        <title>Corynebacterium suedekumii sp. nov. and Corynebacterium breve sp. nov. isolated from raw cow's milk.</title>
        <authorList>
            <person name="Baer M.K."/>
            <person name="Mehl L."/>
            <person name="Hellmuth R."/>
            <person name="Marke G."/>
            <person name="Lipski A."/>
        </authorList>
    </citation>
    <scope>NUCLEOTIDE SEQUENCE [LARGE SCALE GENOMIC DNA]</scope>
    <source>
        <strain evidence="6 7">LM112</strain>
    </source>
</reference>
<evidence type="ECO:0000313" key="7">
    <source>
        <dbReference type="Proteomes" id="UP001238805"/>
    </source>
</evidence>
<gene>
    <name evidence="6" type="ORF">QP029_03720</name>
</gene>
<dbReference type="PANTHER" id="PTHR21496:SF23">
    <property type="entry name" value="3-PHENYLPROPIONATE_CINNAMIC ACID DIOXYGENASE FERREDOXIN SUBUNIT"/>
    <property type="match status" value="1"/>
</dbReference>
<dbReference type="PANTHER" id="PTHR21496">
    <property type="entry name" value="FERREDOXIN-RELATED"/>
    <property type="match status" value="1"/>
</dbReference>
<evidence type="ECO:0000256" key="4">
    <source>
        <dbReference type="ARBA" id="ARBA00023014"/>
    </source>
</evidence>
<dbReference type="Proteomes" id="UP001238805">
    <property type="component" value="Chromosome"/>
</dbReference>
<keyword evidence="1" id="KW-0001">2Fe-2S</keyword>
<dbReference type="SUPFAM" id="SSF50022">
    <property type="entry name" value="ISP domain"/>
    <property type="match status" value="1"/>
</dbReference>
<accession>A0ABY8VTP9</accession>
<evidence type="ECO:0000256" key="2">
    <source>
        <dbReference type="ARBA" id="ARBA00022723"/>
    </source>
</evidence>
<evidence type="ECO:0000256" key="3">
    <source>
        <dbReference type="ARBA" id="ARBA00023004"/>
    </source>
</evidence>
<evidence type="ECO:0000256" key="1">
    <source>
        <dbReference type="ARBA" id="ARBA00022714"/>
    </source>
</evidence>
<keyword evidence="2" id="KW-0479">Metal-binding</keyword>
<dbReference type="EMBL" id="CP126970">
    <property type="protein sequence ID" value="WIM70940.1"/>
    <property type="molecule type" value="Genomic_DNA"/>
</dbReference>
<evidence type="ECO:0000259" key="5">
    <source>
        <dbReference type="PROSITE" id="PS51296"/>
    </source>
</evidence>
<keyword evidence="4" id="KW-0411">Iron-sulfur</keyword>
<dbReference type="Gene3D" id="2.102.10.10">
    <property type="entry name" value="Rieske [2Fe-2S] iron-sulphur domain"/>
    <property type="match status" value="1"/>
</dbReference>
<feature type="domain" description="Rieske" evidence="5">
    <location>
        <begin position="3"/>
        <end position="100"/>
    </location>
</feature>
<protein>
    <submittedName>
        <fullName evidence="6">Rieske 2Fe-2S domain-containing protein</fullName>
    </submittedName>
</protein>
<dbReference type="InterPro" id="IPR017941">
    <property type="entry name" value="Rieske_2Fe-2S"/>
</dbReference>
<sequence>MGDIACAVDDLSPGESLVITIDGRKVTVVRDLEGGFHAIDDACPHVGWPLNKGSVHPDAVIECSLHHGLWCLRTGEPRRYPARTPATVHAVEVRDGQVWVSLGD</sequence>
<dbReference type="InterPro" id="IPR036922">
    <property type="entry name" value="Rieske_2Fe-2S_sf"/>
</dbReference>
<organism evidence="6 7">
    <name type="scientific">Corynebacterium suedekumii</name>
    <dbReference type="NCBI Taxonomy" id="3049801"/>
    <lineage>
        <taxon>Bacteria</taxon>
        <taxon>Bacillati</taxon>
        <taxon>Actinomycetota</taxon>
        <taxon>Actinomycetes</taxon>
        <taxon>Mycobacteriales</taxon>
        <taxon>Corynebacteriaceae</taxon>
        <taxon>Corynebacterium</taxon>
    </lineage>
</organism>
<dbReference type="Pfam" id="PF00355">
    <property type="entry name" value="Rieske"/>
    <property type="match status" value="1"/>
</dbReference>
<name>A0ABY8VTP9_9CORY</name>
<proteinExistence type="predicted"/>
<keyword evidence="3" id="KW-0408">Iron</keyword>
<dbReference type="PROSITE" id="PS51296">
    <property type="entry name" value="RIESKE"/>
    <property type="match status" value="1"/>
</dbReference>